<dbReference type="RefSeq" id="WP_013254867.1">
    <property type="nucleotide sequence ID" value="NC_014364.1"/>
</dbReference>
<evidence type="ECO:0000259" key="5">
    <source>
        <dbReference type="Pfam" id="PF02880"/>
    </source>
</evidence>
<organism evidence="6 7">
    <name type="scientific">Sediminispirochaeta smaragdinae (strain DSM 11293 / JCM 15392 / SEBR 4228)</name>
    <name type="common">Spirochaeta smaragdinae</name>
    <dbReference type="NCBI Taxonomy" id="573413"/>
    <lineage>
        <taxon>Bacteria</taxon>
        <taxon>Pseudomonadati</taxon>
        <taxon>Spirochaetota</taxon>
        <taxon>Spirochaetia</taxon>
        <taxon>Spirochaetales</taxon>
        <taxon>Spirochaetaceae</taxon>
        <taxon>Sediminispirochaeta</taxon>
    </lineage>
</organism>
<keyword evidence="3" id="KW-0597">Phosphoprotein</keyword>
<dbReference type="OrthoDB" id="9806956at2"/>
<dbReference type="KEGG" id="ssm:Spirs_2289"/>
<evidence type="ECO:0000313" key="7">
    <source>
        <dbReference type="Proteomes" id="UP000002318"/>
    </source>
</evidence>
<dbReference type="Pfam" id="PF02878">
    <property type="entry name" value="PGM_PMM_I"/>
    <property type="match status" value="1"/>
</dbReference>
<gene>
    <name evidence="6" type="ordered locus">Spirs_2289</name>
</gene>
<dbReference type="GO" id="GO:0005975">
    <property type="term" value="P:carbohydrate metabolic process"/>
    <property type="evidence" value="ECO:0007669"/>
    <property type="project" value="InterPro"/>
</dbReference>
<dbReference type="InterPro" id="IPR005844">
    <property type="entry name" value="A-D-PHexomutase_a/b/a-I"/>
</dbReference>
<dbReference type="eggNOG" id="COG1109">
    <property type="taxonomic scope" value="Bacteria"/>
</dbReference>
<dbReference type="PANTHER" id="PTHR42946">
    <property type="entry name" value="PHOSPHOHEXOSE MUTASE"/>
    <property type="match status" value="1"/>
</dbReference>
<evidence type="ECO:0000259" key="4">
    <source>
        <dbReference type="Pfam" id="PF02878"/>
    </source>
</evidence>
<dbReference type="InterPro" id="IPR050060">
    <property type="entry name" value="Phosphoglucosamine_mutase"/>
</dbReference>
<protein>
    <submittedName>
        <fullName evidence="6">Phosphoglucomutase/phosphomannomutase alpha/beta/alpha domain I</fullName>
    </submittedName>
</protein>
<evidence type="ECO:0000313" key="6">
    <source>
        <dbReference type="EMBL" id="ADK81404.1"/>
    </source>
</evidence>
<dbReference type="EMBL" id="CP002116">
    <property type="protein sequence ID" value="ADK81404.1"/>
    <property type="molecule type" value="Genomic_DNA"/>
</dbReference>
<evidence type="ECO:0000256" key="3">
    <source>
        <dbReference type="ARBA" id="ARBA00022553"/>
    </source>
</evidence>
<dbReference type="SUPFAM" id="SSF55957">
    <property type="entry name" value="Phosphoglucomutase, C-terminal domain"/>
    <property type="match status" value="1"/>
</dbReference>
<dbReference type="InterPro" id="IPR005846">
    <property type="entry name" value="A-D-PHexomutase_a/b/a-III"/>
</dbReference>
<comment type="similarity">
    <text evidence="2">Belongs to the phosphohexose mutase family.</text>
</comment>
<dbReference type="PANTHER" id="PTHR42946:SF1">
    <property type="entry name" value="PHOSPHOGLUCOMUTASE (ALPHA-D-GLUCOSE-1,6-BISPHOSPHATE-DEPENDENT)"/>
    <property type="match status" value="1"/>
</dbReference>
<dbReference type="InterPro" id="IPR016055">
    <property type="entry name" value="A-D-PHexomutase_a/b/a-I/II/III"/>
</dbReference>
<sequence length="615" mass="67799">MIDYEQLLTSARPLILSASGWRKIFAATGEEEDASPRLLPEDKALVAVMIAAFCRFLTEEGLSPNAATIAVATDSRPTGPAIMGQVVACLDATGYSVAVVGISAAPEVMAWAKEDSQVDAFVYISASHNPIGHNGIKFGLATGGVLDGEQASRLILLFKQLLDDREQALAAIARSESRDEERVRSQLAKASFFKKQALDCYHRFLRRTVTGSSSDQEADKIFNLFASQAETYPVGVLGELNGSARALSIDKKILSEAGASLFFAGDKVGVIEHRIVPEGESLDPARKLLQELHAQRAEFAIAYVPDNDGDRGNLVFAGKDGKCRALEAQEVFALAVLSELAYTRWLEARTSDRSPSAKLAVVVNGPTSMRIDSIANAFGAETFRAEVGEANAVNLAREKRKAGYTIPILGEGSNGGNITHPSAVRDPLCTVFAVLKLLLIRDRDENPGLFRRWLRASGRQELYREDFTLSDIIASLPTYTTTSAYEKRAILRLGNFDHGALKRAWEEEFLSQWETRKQELAERFGIVAWEERQYEATYERKERGEAGRSSKMTGGLKLVFFGADGLVSDYIWMRGSGTEPLFRILADCRGDDKEREEYLLAWQRSMILRAYEGIR</sequence>
<dbReference type="Proteomes" id="UP000002318">
    <property type="component" value="Chromosome"/>
</dbReference>
<reference evidence="6 7" key="1">
    <citation type="journal article" date="2010" name="Stand. Genomic Sci.">
        <title>Complete genome sequence of Spirochaeta smaragdinae type strain (SEBR 4228).</title>
        <authorList>
            <person name="Mavromatis K."/>
            <person name="Yasawong M."/>
            <person name="Chertkov O."/>
            <person name="Lapidus A."/>
            <person name="Lucas S."/>
            <person name="Nolan M."/>
            <person name="Del Rio T.G."/>
            <person name="Tice H."/>
            <person name="Cheng J.F."/>
            <person name="Pitluck S."/>
            <person name="Liolios K."/>
            <person name="Ivanova N."/>
            <person name="Tapia R."/>
            <person name="Han C."/>
            <person name="Bruce D."/>
            <person name="Goodwin L."/>
            <person name="Pati A."/>
            <person name="Chen A."/>
            <person name="Palaniappan K."/>
            <person name="Land M."/>
            <person name="Hauser L."/>
            <person name="Chang Y.J."/>
            <person name="Jeffries C.D."/>
            <person name="Detter J.C."/>
            <person name="Rohde M."/>
            <person name="Brambilla E."/>
            <person name="Spring S."/>
            <person name="Goker M."/>
            <person name="Sikorski J."/>
            <person name="Woyke T."/>
            <person name="Bristow J."/>
            <person name="Eisen J.A."/>
            <person name="Markowitz V."/>
            <person name="Hugenholtz P."/>
            <person name="Klenk H.P."/>
            <person name="Kyrpides N.C."/>
        </authorList>
    </citation>
    <scope>NUCLEOTIDE SEQUENCE [LARGE SCALE GENOMIC DNA]</scope>
    <source>
        <strain evidence="7">DSM 11293 / JCM 15392 / SEBR 4228</strain>
    </source>
</reference>
<comment type="cofactor">
    <cofactor evidence="1">
        <name>Mg(2+)</name>
        <dbReference type="ChEBI" id="CHEBI:18420"/>
    </cofactor>
</comment>
<dbReference type="HOGENOM" id="CLU_032204_0_0_12"/>
<evidence type="ECO:0000256" key="2">
    <source>
        <dbReference type="ARBA" id="ARBA00010231"/>
    </source>
</evidence>
<evidence type="ECO:0000256" key="1">
    <source>
        <dbReference type="ARBA" id="ARBA00001946"/>
    </source>
</evidence>
<feature type="domain" description="Alpha-D-phosphohexomutase alpha/beta/alpha" evidence="5">
    <location>
        <begin position="357"/>
        <end position="439"/>
    </location>
</feature>
<dbReference type="Pfam" id="PF02880">
    <property type="entry name" value="PGM_PMM_III"/>
    <property type="match status" value="1"/>
</dbReference>
<dbReference type="STRING" id="573413.Spirs_2289"/>
<name>E1R1M8_SEDSS</name>
<feature type="domain" description="Alpha-D-phosphohexomutase alpha/beta/alpha" evidence="4">
    <location>
        <begin position="42"/>
        <end position="155"/>
    </location>
</feature>
<proteinExistence type="inferred from homology"/>
<dbReference type="SUPFAM" id="SSF53738">
    <property type="entry name" value="Phosphoglucomutase, first 3 domains"/>
    <property type="match status" value="1"/>
</dbReference>
<dbReference type="Gene3D" id="3.40.120.10">
    <property type="entry name" value="Alpha-D-Glucose-1,6-Bisphosphate, subunit A, domain 3"/>
    <property type="match status" value="3"/>
</dbReference>
<dbReference type="GO" id="GO:0004615">
    <property type="term" value="F:phosphomannomutase activity"/>
    <property type="evidence" value="ECO:0007669"/>
    <property type="project" value="TreeGrafter"/>
</dbReference>
<dbReference type="InterPro" id="IPR036900">
    <property type="entry name" value="A-D-PHexomutase_C_sf"/>
</dbReference>
<keyword evidence="7" id="KW-1185">Reference proteome</keyword>
<accession>E1R1M8</accession>
<dbReference type="AlphaFoldDB" id="E1R1M8"/>